<dbReference type="Gene3D" id="3.30.565.10">
    <property type="entry name" value="Histidine kinase-like ATPase, C-terminal domain"/>
    <property type="match status" value="1"/>
</dbReference>
<evidence type="ECO:0000313" key="11">
    <source>
        <dbReference type="Proteomes" id="UP000446768"/>
    </source>
</evidence>
<evidence type="ECO:0000256" key="5">
    <source>
        <dbReference type="ARBA" id="ARBA00022777"/>
    </source>
</evidence>
<dbReference type="FunFam" id="1.10.287.130:FF:000001">
    <property type="entry name" value="Two-component sensor histidine kinase"/>
    <property type="match status" value="1"/>
</dbReference>
<dbReference type="InterPro" id="IPR005467">
    <property type="entry name" value="His_kinase_dom"/>
</dbReference>
<dbReference type="SUPFAM" id="SSF47384">
    <property type="entry name" value="Homodimeric domain of signal transducing histidine kinase"/>
    <property type="match status" value="1"/>
</dbReference>
<protein>
    <recommendedName>
        <fullName evidence="2">histidine kinase</fullName>
        <ecNumber evidence="2">2.7.13.3</ecNumber>
    </recommendedName>
</protein>
<sequence length="506" mass="54061">MTPDDDLILNVDDTEAARYAKTRILRRAGFRVIEAASGAEALAQATAHRPTLVLLDTKLPDISGFDVCAQLKRDPHTAMVLVLQTSASYLAKPDKVRALDIGADNYLFEPIEPEELVANVRALLRLSHAEKALRDMNRRKDEFLAILAHELRNPLGPIRNAVELLRHLAPSAPPEVENARQMIVRQTDHMVRLVDDLLDVSRISQGKITLRLAPVELGELARATLDSTRAALERRRHTVTASLPEDPLWVLGDGVRLAQIIGNLLNNAGKFTPPGGRIALLVARDAGPDGADGAAVIRVTDNGIGIAPEQVDVIFQLFAQAGHAPDRVQDGLGIGLSLVRTMVDLHGGQVSASSPGIGHGSTFEVRLPLGETLGIAIPESAPRGPGAARRILVVDDSTDAAEMVASLLEFSGHRVSTAHSGAEAIAQARAAPPDIVFLDIGLPDMSGMQAASAMRRLPELAGTRLVALSGYGQDSDRENALAAGFDHHLTKPATLETLRAAITELT</sequence>
<evidence type="ECO:0000256" key="1">
    <source>
        <dbReference type="ARBA" id="ARBA00000085"/>
    </source>
</evidence>
<dbReference type="PRINTS" id="PR00344">
    <property type="entry name" value="BCTRLSENSOR"/>
</dbReference>
<dbReference type="InterPro" id="IPR001789">
    <property type="entry name" value="Sig_transdc_resp-reg_receiver"/>
</dbReference>
<dbReference type="SUPFAM" id="SSF52172">
    <property type="entry name" value="CheY-like"/>
    <property type="match status" value="2"/>
</dbReference>
<evidence type="ECO:0000256" key="3">
    <source>
        <dbReference type="ARBA" id="ARBA00022553"/>
    </source>
</evidence>
<dbReference type="Proteomes" id="UP000446768">
    <property type="component" value="Unassembled WGS sequence"/>
</dbReference>
<dbReference type="InterPro" id="IPR036890">
    <property type="entry name" value="HATPase_C_sf"/>
</dbReference>
<evidence type="ECO:0000313" key="10">
    <source>
        <dbReference type="EMBL" id="MRV73648.1"/>
    </source>
</evidence>
<accession>A0A7X2IPL8</accession>
<dbReference type="PANTHER" id="PTHR43547">
    <property type="entry name" value="TWO-COMPONENT HISTIDINE KINASE"/>
    <property type="match status" value="1"/>
</dbReference>
<evidence type="ECO:0000256" key="6">
    <source>
        <dbReference type="ARBA" id="ARBA00023012"/>
    </source>
</evidence>
<keyword evidence="6" id="KW-0902">Two-component regulatory system</keyword>
<dbReference type="SUPFAM" id="SSF55874">
    <property type="entry name" value="ATPase domain of HSP90 chaperone/DNA topoisomerase II/histidine kinase"/>
    <property type="match status" value="1"/>
</dbReference>
<feature type="domain" description="Response regulatory" evidence="9">
    <location>
        <begin position="390"/>
        <end position="506"/>
    </location>
</feature>
<dbReference type="EC" id="2.7.13.3" evidence="2"/>
<gene>
    <name evidence="10" type="ORF">GJ700_18205</name>
</gene>
<feature type="modified residue" description="4-aspartylphosphate" evidence="7">
    <location>
        <position position="56"/>
    </location>
</feature>
<dbReference type="Pfam" id="PF02518">
    <property type="entry name" value="HATPase_c"/>
    <property type="match status" value="1"/>
</dbReference>
<proteinExistence type="predicted"/>
<dbReference type="Gene3D" id="3.40.50.2300">
    <property type="match status" value="2"/>
</dbReference>
<dbReference type="CDD" id="cd00082">
    <property type="entry name" value="HisKA"/>
    <property type="match status" value="1"/>
</dbReference>
<feature type="modified residue" description="4-aspartylphosphate" evidence="7">
    <location>
        <position position="439"/>
    </location>
</feature>
<reference evidence="10 11" key="1">
    <citation type="submission" date="2019-11" db="EMBL/GenBank/DDBJ databases">
        <title>Novel species isolated from a subtropical stream in China.</title>
        <authorList>
            <person name="Lu H."/>
        </authorList>
    </citation>
    <scope>NUCLEOTIDE SEQUENCE [LARGE SCALE GENOMIC DNA]</scope>
    <source>
        <strain evidence="10 11">FT92W</strain>
    </source>
</reference>
<dbReference type="Pfam" id="PF00512">
    <property type="entry name" value="HisKA"/>
    <property type="match status" value="1"/>
</dbReference>
<dbReference type="SMART" id="SM00388">
    <property type="entry name" value="HisKA"/>
    <property type="match status" value="1"/>
</dbReference>
<keyword evidence="5" id="KW-0418">Kinase</keyword>
<dbReference type="SMART" id="SM00448">
    <property type="entry name" value="REC"/>
    <property type="match status" value="2"/>
</dbReference>
<dbReference type="PROSITE" id="PS50109">
    <property type="entry name" value="HIS_KIN"/>
    <property type="match status" value="1"/>
</dbReference>
<dbReference type="Gene3D" id="1.10.287.130">
    <property type="match status" value="1"/>
</dbReference>
<keyword evidence="3 7" id="KW-0597">Phosphoprotein</keyword>
<name>A0A7X2IPL8_9BURK</name>
<evidence type="ECO:0000256" key="4">
    <source>
        <dbReference type="ARBA" id="ARBA00022679"/>
    </source>
</evidence>
<dbReference type="SMART" id="SM00387">
    <property type="entry name" value="HATPase_c"/>
    <property type="match status" value="1"/>
</dbReference>
<dbReference type="EMBL" id="WKJJ01000011">
    <property type="protein sequence ID" value="MRV73648.1"/>
    <property type="molecule type" value="Genomic_DNA"/>
</dbReference>
<comment type="catalytic activity">
    <reaction evidence="1">
        <text>ATP + protein L-histidine = ADP + protein N-phospho-L-histidine.</text>
        <dbReference type="EC" id="2.7.13.3"/>
    </reaction>
</comment>
<keyword evidence="4" id="KW-0808">Transferase</keyword>
<dbReference type="AlphaFoldDB" id="A0A7X2IPL8"/>
<dbReference type="InterPro" id="IPR011006">
    <property type="entry name" value="CheY-like_superfamily"/>
</dbReference>
<evidence type="ECO:0000256" key="7">
    <source>
        <dbReference type="PROSITE-ProRule" id="PRU00169"/>
    </source>
</evidence>
<organism evidence="10 11">
    <name type="scientific">Pseudoduganella rivuli</name>
    <dbReference type="NCBI Taxonomy" id="2666085"/>
    <lineage>
        <taxon>Bacteria</taxon>
        <taxon>Pseudomonadati</taxon>
        <taxon>Pseudomonadota</taxon>
        <taxon>Betaproteobacteria</taxon>
        <taxon>Burkholderiales</taxon>
        <taxon>Oxalobacteraceae</taxon>
        <taxon>Telluria group</taxon>
        <taxon>Pseudoduganella</taxon>
    </lineage>
</organism>
<evidence type="ECO:0000259" key="9">
    <source>
        <dbReference type="PROSITE" id="PS50110"/>
    </source>
</evidence>
<dbReference type="InterPro" id="IPR036097">
    <property type="entry name" value="HisK_dim/P_sf"/>
</dbReference>
<dbReference type="InterPro" id="IPR003594">
    <property type="entry name" value="HATPase_dom"/>
</dbReference>
<dbReference type="Pfam" id="PF00072">
    <property type="entry name" value="Response_reg"/>
    <property type="match status" value="2"/>
</dbReference>
<dbReference type="PANTHER" id="PTHR43547:SF2">
    <property type="entry name" value="HYBRID SIGNAL TRANSDUCTION HISTIDINE KINASE C"/>
    <property type="match status" value="1"/>
</dbReference>
<comment type="caution">
    <text evidence="10">The sequence shown here is derived from an EMBL/GenBank/DDBJ whole genome shotgun (WGS) entry which is preliminary data.</text>
</comment>
<dbReference type="GO" id="GO:0000155">
    <property type="term" value="F:phosphorelay sensor kinase activity"/>
    <property type="evidence" value="ECO:0007669"/>
    <property type="project" value="InterPro"/>
</dbReference>
<keyword evidence="11" id="KW-1185">Reference proteome</keyword>
<dbReference type="RefSeq" id="WP_154376432.1">
    <property type="nucleotide sequence ID" value="NZ_WKJJ01000011.1"/>
</dbReference>
<evidence type="ECO:0000256" key="2">
    <source>
        <dbReference type="ARBA" id="ARBA00012438"/>
    </source>
</evidence>
<feature type="domain" description="Histidine kinase" evidence="8">
    <location>
        <begin position="146"/>
        <end position="371"/>
    </location>
</feature>
<dbReference type="InterPro" id="IPR003661">
    <property type="entry name" value="HisK_dim/P_dom"/>
</dbReference>
<feature type="domain" description="Response regulatory" evidence="9">
    <location>
        <begin position="7"/>
        <end position="124"/>
    </location>
</feature>
<dbReference type="PROSITE" id="PS50110">
    <property type="entry name" value="RESPONSE_REGULATORY"/>
    <property type="match status" value="2"/>
</dbReference>
<dbReference type="Gene3D" id="6.10.250.690">
    <property type="match status" value="1"/>
</dbReference>
<dbReference type="CDD" id="cd17580">
    <property type="entry name" value="REC_2_DhkD-like"/>
    <property type="match status" value="1"/>
</dbReference>
<dbReference type="InterPro" id="IPR004358">
    <property type="entry name" value="Sig_transdc_His_kin-like_C"/>
</dbReference>
<evidence type="ECO:0000259" key="8">
    <source>
        <dbReference type="PROSITE" id="PS50109"/>
    </source>
</evidence>